<dbReference type="RefSeq" id="WP_109680608.1">
    <property type="nucleotide sequence ID" value="NZ_QGGP01000001.1"/>
</dbReference>
<keyword evidence="4" id="KW-1185">Reference proteome</keyword>
<evidence type="ECO:0000313" key="4">
    <source>
        <dbReference type="Proteomes" id="UP000245430"/>
    </source>
</evidence>
<dbReference type="EMBL" id="QGGP01000001">
    <property type="protein sequence ID" value="PWK20314.1"/>
    <property type="molecule type" value="Genomic_DNA"/>
</dbReference>
<dbReference type="CDD" id="cd06223">
    <property type="entry name" value="PRTases_typeI"/>
    <property type="match status" value="1"/>
</dbReference>
<feature type="domain" description="Phosphoribosyltransferase" evidence="2">
    <location>
        <begin position="134"/>
        <end position="218"/>
    </location>
</feature>
<dbReference type="Gene3D" id="3.40.50.2020">
    <property type="match status" value="1"/>
</dbReference>
<dbReference type="PANTHER" id="PTHR47505">
    <property type="entry name" value="DNA UTILIZATION PROTEIN YHGH"/>
    <property type="match status" value="1"/>
</dbReference>
<proteinExistence type="inferred from homology"/>
<dbReference type="OrthoDB" id="9779910at2"/>
<dbReference type="AlphaFoldDB" id="A0A316DQP1"/>
<comment type="caution">
    <text evidence="3">The sequence shown here is derived from an EMBL/GenBank/DDBJ whole genome shotgun (WGS) entry which is preliminary data.</text>
</comment>
<dbReference type="InterPro" id="IPR000836">
    <property type="entry name" value="PRTase_dom"/>
</dbReference>
<evidence type="ECO:0000256" key="1">
    <source>
        <dbReference type="ARBA" id="ARBA00008007"/>
    </source>
</evidence>
<dbReference type="Proteomes" id="UP000245430">
    <property type="component" value="Unassembled WGS sequence"/>
</dbReference>
<dbReference type="InterPro" id="IPR051910">
    <property type="entry name" value="ComF/GntX_DNA_util-trans"/>
</dbReference>
<reference evidence="3 4" key="1">
    <citation type="submission" date="2018-05" db="EMBL/GenBank/DDBJ databases">
        <title>Genomic Encyclopedia of Archaeal and Bacterial Type Strains, Phase II (KMG-II): from individual species to whole genera.</title>
        <authorList>
            <person name="Goeker M."/>
        </authorList>
    </citation>
    <scope>NUCLEOTIDE SEQUENCE [LARGE SCALE GENOMIC DNA]</scope>
    <source>
        <strain evidence="3 4">DSM 22637</strain>
    </source>
</reference>
<evidence type="ECO:0000259" key="2">
    <source>
        <dbReference type="Pfam" id="PF00156"/>
    </source>
</evidence>
<dbReference type="PANTHER" id="PTHR47505:SF1">
    <property type="entry name" value="DNA UTILIZATION PROTEIN YHGH"/>
    <property type="match status" value="1"/>
</dbReference>
<evidence type="ECO:0000313" key="3">
    <source>
        <dbReference type="EMBL" id="PWK20314.1"/>
    </source>
</evidence>
<sequence length="225" mass="25667">MLQSILDLFFPKVCFACNLQLGDNESYVCTNCRHKLPVTDYHLDSDQTVLKTFYGRAKVEHATALLRFEKKGITQQLIHNLKYKGHEDVGLFLGKWLGAELKTVNEYKSINMVIPVPLHKKKLKKRGYNQVAKFAQEIAKQLEVEYVDDVLIKITNVSSQVTKNRFNRWVNNEELFTIQNKEKINNKHVLLVDDIITTGATMEACIAVLNKVDNVKISVASMAIA</sequence>
<comment type="similarity">
    <text evidence="1">Belongs to the ComF/GntX family.</text>
</comment>
<gene>
    <name evidence="3" type="ORF">LX78_00013</name>
</gene>
<dbReference type="SUPFAM" id="SSF53271">
    <property type="entry name" value="PRTase-like"/>
    <property type="match status" value="1"/>
</dbReference>
<dbReference type="Pfam" id="PF00156">
    <property type="entry name" value="Pribosyltran"/>
    <property type="match status" value="1"/>
</dbReference>
<accession>A0A316DQP1</accession>
<dbReference type="InterPro" id="IPR029057">
    <property type="entry name" value="PRTase-like"/>
</dbReference>
<organism evidence="3 4">
    <name type="scientific">Xanthomarina spongicola</name>
    <dbReference type="NCBI Taxonomy" id="570520"/>
    <lineage>
        <taxon>Bacteria</taxon>
        <taxon>Pseudomonadati</taxon>
        <taxon>Bacteroidota</taxon>
        <taxon>Flavobacteriia</taxon>
        <taxon>Flavobacteriales</taxon>
        <taxon>Flavobacteriaceae</taxon>
        <taxon>Xanthomarina</taxon>
    </lineage>
</organism>
<name>A0A316DQP1_9FLAO</name>
<protein>
    <submittedName>
        <fullName evidence="3">ComF family protein</fullName>
    </submittedName>
</protein>